<name>A0A8S5VDX4_9CAUD</name>
<organism evidence="1">
    <name type="scientific">Siphoviridae sp. ctGa111</name>
    <dbReference type="NCBI Taxonomy" id="2825413"/>
    <lineage>
        <taxon>Viruses</taxon>
        <taxon>Duplodnaviria</taxon>
        <taxon>Heunggongvirae</taxon>
        <taxon>Uroviricota</taxon>
        <taxon>Caudoviricetes</taxon>
    </lineage>
</organism>
<reference evidence="1" key="1">
    <citation type="journal article" date="2021" name="Proc. Natl. Acad. Sci. U.S.A.">
        <title>A Catalog of Tens of Thousands of Viruses from Human Metagenomes Reveals Hidden Associations with Chronic Diseases.</title>
        <authorList>
            <person name="Tisza M.J."/>
            <person name="Buck C.B."/>
        </authorList>
    </citation>
    <scope>NUCLEOTIDE SEQUENCE</scope>
    <source>
        <strain evidence="1">CtGa111</strain>
    </source>
</reference>
<proteinExistence type="predicted"/>
<dbReference type="EMBL" id="BK016245">
    <property type="protein sequence ID" value="DAG04831.1"/>
    <property type="molecule type" value="Genomic_DNA"/>
</dbReference>
<accession>A0A8S5VDX4</accession>
<evidence type="ECO:0000313" key="1">
    <source>
        <dbReference type="EMBL" id="DAG04831.1"/>
    </source>
</evidence>
<sequence length="36" mass="4247">MKEPRAITPRALPPHTYTKIGRHKFARRIFDMPILS</sequence>
<protein>
    <submittedName>
        <fullName evidence="1">Uncharacterized protein</fullName>
    </submittedName>
</protein>